<protein>
    <submittedName>
        <fullName evidence="1">Uncharacterized protein</fullName>
    </submittedName>
</protein>
<keyword evidence="2" id="KW-1185">Reference proteome</keyword>
<organism evidence="1 2">
    <name type="scientific">Pedobacter westerhofensis</name>
    <dbReference type="NCBI Taxonomy" id="425512"/>
    <lineage>
        <taxon>Bacteria</taxon>
        <taxon>Pseudomonadati</taxon>
        <taxon>Bacteroidota</taxon>
        <taxon>Sphingobacteriia</taxon>
        <taxon>Sphingobacteriales</taxon>
        <taxon>Sphingobacteriaceae</taxon>
        <taxon>Pedobacter</taxon>
    </lineage>
</organism>
<proteinExistence type="predicted"/>
<dbReference type="AlphaFoldDB" id="A0A521EYL8"/>
<dbReference type="Proteomes" id="UP000320300">
    <property type="component" value="Unassembled WGS sequence"/>
</dbReference>
<reference evidence="1 2" key="1">
    <citation type="submission" date="2017-05" db="EMBL/GenBank/DDBJ databases">
        <authorList>
            <person name="Varghese N."/>
            <person name="Submissions S."/>
        </authorList>
    </citation>
    <scope>NUCLEOTIDE SEQUENCE [LARGE SCALE GENOMIC DNA]</scope>
    <source>
        <strain evidence="1 2">DSM 19036</strain>
    </source>
</reference>
<dbReference type="EMBL" id="FXTN01000009">
    <property type="protein sequence ID" value="SMO88953.1"/>
    <property type="molecule type" value="Genomic_DNA"/>
</dbReference>
<gene>
    <name evidence="1" type="ORF">SAMN06265348_109309</name>
</gene>
<evidence type="ECO:0000313" key="1">
    <source>
        <dbReference type="EMBL" id="SMO88953.1"/>
    </source>
</evidence>
<sequence length="190" mass="22060">MDETVEIKMPACPWPVEQIEDESFLYRQIPVHTRVTSRGRKFPGEGHFELRDGEESLSFNWDKHVDVAKNYILLGLTFNINNQYLEYTGYKIFKYPVNFLKTLPKLVSLDHTPNYYGSPSPNGKPNNRAHSSLDCGIFDDGTRVALSDYCIENIEESECNFKIKAIKGEIEELRARANETPYHKEWDFTE</sequence>
<accession>A0A521EYL8</accession>
<dbReference type="OrthoDB" id="798634at2"/>
<evidence type="ECO:0000313" key="2">
    <source>
        <dbReference type="Proteomes" id="UP000320300"/>
    </source>
</evidence>
<name>A0A521EYL8_9SPHI</name>
<dbReference type="RefSeq" id="WP_142529707.1">
    <property type="nucleotide sequence ID" value="NZ_CBCSJO010000009.1"/>
</dbReference>